<proteinExistence type="predicted"/>
<gene>
    <name evidence="1" type="ORF">CINF_1607</name>
</gene>
<keyword evidence="2" id="KW-1185">Reference proteome</keyword>
<dbReference type="Proteomes" id="UP000509414">
    <property type="component" value="Chromosome"/>
</dbReference>
<dbReference type="KEGG" id="cinf:CINF_1607"/>
<dbReference type="EMBL" id="CP049075">
    <property type="protein sequence ID" value="QLI06081.1"/>
    <property type="molecule type" value="Genomic_DNA"/>
</dbReference>
<dbReference type="RefSeq" id="WP_178697141.1">
    <property type="nucleotide sequence ID" value="NZ_CP049075.1"/>
</dbReference>
<protein>
    <recommendedName>
        <fullName evidence="3">Periplasmic protein</fullName>
    </recommendedName>
</protein>
<sequence>MVSKGIKFGAFIWLFALFLPAWGANLRSDLQSLIPQNEIVIAQILQNENAYIDKRNNVNYATLSKELKARDLLDLQIQNEANINITFKGAQHKALVLINAVTKSLDKIGYKYFLSSFFEVNEGIMTWAIVPNSRTLIDPGALYVELLKNRVYIKSIKKQGQTSFVYELDAHNAILDGIDLSLSGVRPKEAYFVTCAGRANISIKSQVGDSWTPLIYFFDKNLKLIQTIKEQSHKSAMDLQLPNGTFYVMIDDAMSLENIKQGLSISLR</sequence>
<reference evidence="1 2" key="1">
    <citation type="submission" date="2020-02" db="EMBL/GenBank/DDBJ databases">
        <title>Complete genome sequence of the novel Campylobacter species Candidatus Campylobacter infans.</title>
        <authorList>
            <person name="Duim B."/>
            <person name="Zomer A."/>
            <person name="van der Graaf L."/>
            <person name="Wagenaar J."/>
        </authorList>
    </citation>
    <scope>NUCLEOTIDE SEQUENCE [LARGE SCALE GENOMIC DNA]</scope>
    <source>
        <strain evidence="1 2">19S00001</strain>
    </source>
</reference>
<evidence type="ECO:0000313" key="2">
    <source>
        <dbReference type="Proteomes" id="UP000509414"/>
    </source>
</evidence>
<evidence type="ECO:0008006" key="3">
    <source>
        <dbReference type="Google" id="ProtNLM"/>
    </source>
</evidence>
<evidence type="ECO:0000313" key="1">
    <source>
        <dbReference type="EMBL" id="QLI06081.1"/>
    </source>
</evidence>
<name>A0A7H9CKA6_9BACT</name>
<dbReference type="AlphaFoldDB" id="A0A7H9CKA6"/>
<accession>A0A7H9CKA6</accession>
<organism evidence="1 2">
    <name type="scientific">Candidatus Campylobacter infans</name>
    <dbReference type="NCBI Taxonomy" id="2561898"/>
    <lineage>
        <taxon>Bacteria</taxon>
        <taxon>Pseudomonadati</taxon>
        <taxon>Campylobacterota</taxon>
        <taxon>Epsilonproteobacteria</taxon>
        <taxon>Campylobacterales</taxon>
        <taxon>Campylobacteraceae</taxon>
        <taxon>Campylobacter</taxon>
    </lineage>
</organism>